<feature type="region of interest" description="Disordered" evidence="1">
    <location>
        <begin position="59"/>
        <end position="79"/>
    </location>
</feature>
<evidence type="ECO:0000313" key="3">
    <source>
        <dbReference type="Proteomes" id="UP000236724"/>
    </source>
</evidence>
<reference evidence="2 3" key="1">
    <citation type="submission" date="2016-10" db="EMBL/GenBank/DDBJ databases">
        <authorList>
            <person name="de Groot N.N."/>
        </authorList>
    </citation>
    <scope>NUCLEOTIDE SEQUENCE [LARGE SCALE GENOMIC DNA]</scope>
    <source>
        <strain evidence="2">MBHS1</strain>
    </source>
</reference>
<dbReference type="Proteomes" id="UP000236724">
    <property type="component" value="Unassembled WGS sequence"/>
</dbReference>
<dbReference type="Pfam" id="PF04404">
    <property type="entry name" value="ERF"/>
    <property type="match status" value="1"/>
</dbReference>
<dbReference type="EMBL" id="FMSV02000291">
    <property type="protein sequence ID" value="SEH05489.1"/>
    <property type="molecule type" value="Genomic_DNA"/>
</dbReference>
<name>A0A1H6F842_9GAMM</name>
<proteinExistence type="predicted"/>
<evidence type="ECO:0000256" key="1">
    <source>
        <dbReference type="SAM" id="MobiDB-lite"/>
    </source>
</evidence>
<dbReference type="InterPro" id="IPR007499">
    <property type="entry name" value="ERF_bacteria_virus"/>
</dbReference>
<accession>A0A1H6F842</accession>
<protein>
    <submittedName>
        <fullName evidence="2">ERF superfamily protein</fullName>
    </submittedName>
</protein>
<evidence type="ECO:0000313" key="2">
    <source>
        <dbReference type="EMBL" id="SEH05489.1"/>
    </source>
</evidence>
<sequence length="135" mass="14467">MIKATATITNSKGTAISVVSFAGVDPSKKGMDISQTFGSSSSYARKYALNGLFAIDDTKDADTQAPPKTTAPAPAPAPAKLTMDFSNQRFIDCKNAFIDTPKEGEEAFLDKLKKAYSNSAELIDKIQKLKIANKL</sequence>
<organism evidence="2 3">
    <name type="scientific">Candidatus Venteria ishoeyi</name>
    <dbReference type="NCBI Taxonomy" id="1899563"/>
    <lineage>
        <taxon>Bacteria</taxon>
        <taxon>Pseudomonadati</taxon>
        <taxon>Pseudomonadota</taxon>
        <taxon>Gammaproteobacteria</taxon>
        <taxon>Thiotrichales</taxon>
        <taxon>Thiotrichaceae</taxon>
        <taxon>Venteria</taxon>
    </lineage>
</organism>
<dbReference type="AlphaFoldDB" id="A0A1H6F842"/>
<keyword evidence="3" id="KW-1185">Reference proteome</keyword>
<gene>
    <name evidence="2" type="ORF">MBHS_01343</name>
</gene>